<dbReference type="SUPFAM" id="SSF55729">
    <property type="entry name" value="Acyl-CoA N-acyltransferases (Nat)"/>
    <property type="match status" value="1"/>
</dbReference>
<dbReference type="GO" id="GO:0016747">
    <property type="term" value="F:acyltransferase activity, transferring groups other than amino-acyl groups"/>
    <property type="evidence" value="ECO:0007669"/>
    <property type="project" value="InterPro"/>
</dbReference>
<gene>
    <name evidence="3" type="ORF">MuYL_1107</name>
</gene>
<feature type="domain" description="N-acetyltransferase" evidence="2">
    <location>
        <begin position="18"/>
        <end position="105"/>
    </location>
</feature>
<dbReference type="InterPro" id="IPR000182">
    <property type="entry name" value="GNAT_dom"/>
</dbReference>
<organism evidence="3 4">
    <name type="scientific">Mucilaginibacter xinganensis</name>
    <dbReference type="NCBI Taxonomy" id="1234841"/>
    <lineage>
        <taxon>Bacteria</taxon>
        <taxon>Pseudomonadati</taxon>
        <taxon>Bacteroidota</taxon>
        <taxon>Sphingobacteriia</taxon>
        <taxon>Sphingobacteriales</taxon>
        <taxon>Sphingobacteriaceae</taxon>
        <taxon>Mucilaginibacter</taxon>
    </lineage>
</organism>
<protein>
    <submittedName>
        <fullName evidence="3">GNAT family N-acetyltransferase</fullName>
    </submittedName>
</protein>
<sequence>MTQKQNESLVIDMEVQNKNDGKRGAFFIEDAGKEVAFMHYVFSGENRFIIDHTVVDEAYEGKGLGRQLVKAGVTYAREHEMKILPYCPFAKKIFEMTPEYADVLF</sequence>
<dbReference type="RefSeq" id="WP_211710242.1">
    <property type="nucleotide sequence ID" value="NZ_CP022743.1"/>
</dbReference>
<dbReference type="AlphaFoldDB" id="A0A223NT28"/>
<dbReference type="InterPro" id="IPR031165">
    <property type="entry name" value="GNAT_YJDJ"/>
</dbReference>
<dbReference type="Gene3D" id="3.40.630.30">
    <property type="match status" value="1"/>
</dbReference>
<feature type="domain" description="N-acetyltransferase" evidence="1">
    <location>
        <begin position="1"/>
        <end position="105"/>
    </location>
</feature>
<evidence type="ECO:0000259" key="1">
    <source>
        <dbReference type="PROSITE" id="PS51186"/>
    </source>
</evidence>
<dbReference type="InterPro" id="IPR016181">
    <property type="entry name" value="Acyl_CoA_acyltransferase"/>
</dbReference>
<reference evidence="3 4" key="1">
    <citation type="submission" date="2017-08" db="EMBL/GenBank/DDBJ databases">
        <title>Complete genome sequence of Mucilaginibacter sp. strain BJC16-A31.</title>
        <authorList>
            <consortium name="Henan University of Science and Technology"/>
            <person name="You X."/>
        </authorList>
    </citation>
    <scope>NUCLEOTIDE SEQUENCE [LARGE SCALE GENOMIC DNA]</scope>
    <source>
        <strain evidence="3 4">BJC16-A31</strain>
    </source>
</reference>
<dbReference type="PANTHER" id="PTHR31435">
    <property type="entry name" value="PROTEIN NATD1"/>
    <property type="match status" value="1"/>
</dbReference>
<dbReference type="InterPro" id="IPR045057">
    <property type="entry name" value="Gcn5-rel_NAT"/>
</dbReference>
<keyword evidence="3" id="KW-0808">Transferase</keyword>
<evidence type="ECO:0000259" key="2">
    <source>
        <dbReference type="PROSITE" id="PS51729"/>
    </source>
</evidence>
<evidence type="ECO:0000313" key="4">
    <source>
        <dbReference type="Proteomes" id="UP000215002"/>
    </source>
</evidence>
<name>A0A223NT28_9SPHI</name>
<dbReference type="Pfam" id="PF14542">
    <property type="entry name" value="Acetyltransf_CG"/>
    <property type="match status" value="1"/>
</dbReference>
<dbReference type="Proteomes" id="UP000215002">
    <property type="component" value="Chromosome"/>
</dbReference>
<dbReference type="PROSITE" id="PS51729">
    <property type="entry name" value="GNAT_YJDJ"/>
    <property type="match status" value="1"/>
</dbReference>
<keyword evidence="4" id="KW-1185">Reference proteome</keyword>
<dbReference type="PANTHER" id="PTHR31435:SF10">
    <property type="entry name" value="BSR4717 PROTEIN"/>
    <property type="match status" value="1"/>
</dbReference>
<accession>A0A223NT28</accession>
<evidence type="ECO:0000313" key="3">
    <source>
        <dbReference type="EMBL" id="ASU33007.1"/>
    </source>
</evidence>
<dbReference type="CDD" id="cd04301">
    <property type="entry name" value="NAT_SF"/>
    <property type="match status" value="1"/>
</dbReference>
<dbReference type="KEGG" id="muc:MuYL_1107"/>
<dbReference type="PROSITE" id="PS51186">
    <property type="entry name" value="GNAT"/>
    <property type="match status" value="1"/>
</dbReference>
<proteinExistence type="predicted"/>
<dbReference type="EMBL" id="CP022743">
    <property type="protein sequence ID" value="ASU33007.1"/>
    <property type="molecule type" value="Genomic_DNA"/>
</dbReference>